<accession>A0A836IBC3</accession>
<proteinExistence type="predicted"/>
<sequence length="891" mass="92815">MRQGVVSAKPSLSVSGKGLSESTIPSKLAKMSRIAPSSAASGAAASEKHVQGAKRLQAPGSAASHDTRSGKEGGLSGRSSKSHLTTTAVSSSHIRAPQNSLDLLQSRSTAVEVSLVHNLKRQIACLEAQLRVLKQQQDAVSRADHHYNAPQSGEPTGDAETAELARLEGFEPPLPHRERSPLADVAVGIVKTAEPPDAAVLRMRRIPEAYQTERSVLLHNIESLTKDVEGLQSLVLHVGRQRDLTAAEVVDLRTALREAKVENDTIAAEFAATLQLLETEQALRRAAEESARQISTGVISHGRNMAVSDAISQRDYYKLQAERTAGALAREKARSHAFSSALQRDREAARILETQLCAALDRIAFMQRREGALALYNQQLRDRFVTISATLRHVLDVVPNDVLQCRRVPSPERGAAGQPEAAAMTMEELRDTLDAWHQEVAVETVEATHPTDTIVEDTSTPFGAIKARGNAATSGGDHESPIHSNEAAGAAPATIDGGLQVTLASSAVPPDCALVAGASGATLVPTSGGGKDYQGPRPGGTWAEGQHGVRDTPGIQPCPTQLPVLESILNSGSSARAHLSLSTQAAHLCGGPLTPRAEAAVPELVPPEETALKNGAASDTNPPSAAPQEALMTVEASTLESATVDDMVEIQEAAQPPQNEECNTESGPLNPVEVHVGEHTAGMTAGGSPEMRTENTTAPHTEENTAVDSAVDPPSSPSDPLGVPAAAATPPSTTRPLQVPPFLCATPAVHLQSDHLLVPSCTASPLGVGDGSSSHPPRPPSAAITEAPAEPAVSTSKGAAGNESAAPPPPPAPVVPPLPPLGLVPVPPQPVPPLPPVVAVPPPPLEVPVLTGGPLLPPVPPSLEEQLAVIDARINAQEAVLVEMVRSHRVS</sequence>
<evidence type="ECO:0000313" key="3">
    <source>
        <dbReference type="Proteomes" id="UP000674318"/>
    </source>
</evidence>
<feature type="compositionally biased region" description="Low complexity" evidence="1">
    <location>
        <begin position="35"/>
        <end position="45"/>
    </location>
</feature>
<dbReference type="Proteomes" id="UP000674318">
    <property type="component" value="Chromosome 28"/>
</dbReference>
<name>A0A836IBC3_9TRYP</name>
<organism evidence="2 3">
    <name type="scientific">Porcisia hertigi</name>
    <dbReference type="NCBI Taxonomy" id="2761500"/>
    <lineage>
        <taxon>Eukaryota</taxon>
        <taxon>Discoba</taxon>
        <taxon>Euglenozoa</taxon>
        <taxon>Kinetoplastea</taxon>
        <taxon>Metakinetoplastina</taxon>
        <taxon>Trypanosomatida</taxon>
        <taxon>Trypanosomatidae</taxon>
        <taxon>Leishmaniinae</taxon>
        <taxon>Porcisia</taxon>
    </lineage>
</organism>
<feature type="compositionally biased region" description="Polar residues" evidence="1">
    <location>
        <begin position="77"/>
        <end position="95"/>
    </location>
</feature>
<dbReference type="OrthoDB" id="267158at2759"/>
<dbReference type="GeneID" id="94289602"/>
<dbReference type="KEGG" id="phet:94289602"/>
<feature type="region of interest" description="Disordered" evidence="1">
    <location>
        <begin position="680"/>
        <end position="735"/>
    </location>
</feature>
<dbReference type="RefSeq" id="XP_067755764.1">
    <property type="nucleotide sequence ID" value="XM_067899525.1"/>
</dbReference>
<feature type="compositionally biased region" description="Low complexity" evidence="1">
    <location>
        <begin position="706"/>
        <end position="735"/>
    </location>
</feature>
<feature type="region of interest" description="Disordered" evidence="1">
    <location>
        <begin position="766"/>
        <end position="813"/>
    </location>
</feature>
<reference evidence="2 3" key="1">
    <citation type="submission" date="2021-02" db="EMBL/GenBank/DDBJ databases">
        <title>Porcisia hertigi Genome sequencing and assembly.</title>
        <authorList>
            <person name="Almutairi H."/>
            <person name="Gatherer D."/>
        </authorList>
    </citation>
    <scope>NUCLEOTIDE SEQUENCE [LARGE SCALE GENOMIC DNA]</scope>
    <source>
        <strain evidence="2 3">C119</strain>
    </source>
</reference>
<gene>
    <name evidence="2" type="ORF">JKF63_03523</name>
</gene>
<feature type="region of interest" description="Disordered" evidence="1">
    <location>
        <begin position="1"/>
        <end position="95"/>
    </location>
</feature>
<comment type="caution">
    <text evidence="2">The sequence shown here is derived from an EMBL/GenBank/DDBJ whole genome shotgun (WGS) entry which is preliminary data.</text>
</comment>
<protein>
    <submittedName>
        <fullName evidence="2">Uncharacterized protein</fullName>
    </submittedName>
</protein>
<evidence type="ECO:0000256" key="1">
    <source>
        <dbReference type="SAM" id="MobiDB-lite"/>
    </source>
</evidence>
<dbReference type="AlphaFoldDB" id="A0A836IBC3"/>
<dbReference type="EMBL" id="JAFJZO010000028">
    <property type="protein sequence ID" value="KAG5500430.1"/>
    <property type="molecule type" value="Genomic_DNA"/>
</dbReference>
<keyword evidence="3" id="KW-1185">Reference proteome</keyword>
<feature type="compositionally biased region" description="Polar residues" evidence="1">
    <location>
        <begin position="10"/>
        <end position="25"/>
    </location>
</feature>
<evidence type="ECO:0000313" key="2">
    <source>
        <dbReference type="EMBL" id="KAG5500430.1"/>
    </source>
</evidence>
<feature type="region of interest" description="Disordered" evidence="1">
    <location>
        <begin position="141"/>
        <end position="160"/>
    </location>
</feature>